<accession>A0ABQ5VXK2</accession>
<dbReference type="GO" id="GO:0016740">
    <property type="term" value="F:transferase activity"/>
    <property type="evidence" value="ECO:0007669"/>
    <property type="project" value="UniProtKB-KW"/>
</dbReference>
<dbReference type="PANTHER" id="PTHR45947">
    <property type="entry name" value="SULFOQUINOVOSYL TRANSFERASE SQD2"/>
    <property type="match status" value="1"/>
</dbReference>
<dbReference type="InterPro" id="IPR050194">
    <property type="entry name" value="Glycosyltransferase_grp1"/>
</dbReference>
<dbReference type="Proteomes" id="UP001156694">
    <property type="component" value="Unassembled WGS sequence"/>
</dbReference>
<dbReference type="EMBL" id="BSNN01000007">
    <property type="protein sequence ID" value="GLQ35976.1"/>
    <property type="molecule type" value="Genomic_DNA"/>
</dbReference>
<evidence type="ECO:0000259" key="2">
    <source>
        <dbReference type="Pfam" id="PF13439"/>
    </source>
</evidence>
<evidence type="ECO:0000313" key="4">
    <source>
        <dbReference type="Proteomes" id="UP001156694"/>
    </source>
</evidence>
<dbReference type="Gene3D" id="3.40.50.2000">
    <property type="entry name" value="Glycogen Phosphorylase B"/>
    <property type="match status" value="2"/>
</dbReference>
<feature type="domain" description="Glycosyltransferase subfamily 4-like N-terminal" evidence="2">
    <location>
        <begin position="29"/>
        <end position="142"/>
    </location>
</feature>
<name>A0ABQ5VXK2_9RHOB</name>
<evidence type="ECO:0000259" key="1">
    <source>
        <dbReference type="Pfam" id="PF00534"/>
    </source>
</evidence>
<dbReference type="Pfam" id="PF13439">
    <property type="entry name" value="Glyco_transf_4"/>
    <property type="match status" value="1"/>
</dbReference>
<dbReference type="Pfam" id="PF00534">
    <property type="entry name" value="Glycos_transf_1"/>
    <property type="match status" value="1"/>
</dbReference>
<sequence>MGRVSVENDQGVETFRDSLVNWLPRFWPVLGMRFANRVEKHFASYVHEHGLPDVIHVHAMLPAGFAGMRLAKKYNIPMVVSEHSSAYARGKVSALGLRGAGILSEFASARFAVGSRFATDLEHRLSQKQGYWSVMHNQVDHSFLETEMQPIGIGKYRIFHASSLDQNKNVMLLLQAFERGFGGDPKVELVIGGEGNQRACLEAFVISKGIQGQVKFLGRLTRKEISEQMMQADLFALSSTTETFGVVLVEALASGRPVVATDCGGPSDIVNAGNGYLVPVGDIDAYSAALKQAYQQRANFDPIVLRQECNERFGAAALVQKWRDIYQKVSKNHGADQ</sequence>
<protein>
    <submittedName>
        <fullName evidence="3">Glycosyl transferase family 1</fullName>
    </submittedName>
</protein>
<reference evidence="4" key="1">
    <citation type="journal article" date="2019" name="Int. J. Syst. Evol. Microbiol.">
        <title>The Global Catalogue of Microorganisms (GCM) 10K type strain sequencing project: providing services to taxonomists for standard genome sequencing and annotation.</title>
        <authorList>
            <consortium name="The Broad Institute Genomics Platform"/>
            <consortium name="The Broad Institute Genome Sequencing Center for Infectious Disease"/>
            <person name="Wu L."/>
            <person name="Ma J."/>
        </authorList>
    </citation>
    <scope>NUCLEOTIDE SEQUENCE [LARGE SCALE GENOMIC DNA]</scope>
    <source>
        <strain evidence="4">NBRC 110140</strain>
    </source>
</reference>
<dbReference type="SUPFAM" id="SSF53756">
    <property type="entry name" value="UDP-Glycosyltransferase/glycogen phosphorylase"/>
    <property type="match status" value="1"/>
</dbReference>
<gene>
    <name evidence="3" type="ORF">GCM10007939_22600</name>
</gene>
<dbReference type="InterPro" id="IPR028098">
    <property type="entry name" value="Glyco_trans_4-like_N"/>
</dbReference>
<keyword evidence="4" id="KW-1185">Reference proteome</keyword>
<proteinExistence type="predicted"/>
<keyword evidence="3" id="KW-0808">Transferase</keyword>
<dbReference type="InterPro" id="IPR001296">
    <property type="entry name" value="Glyco_trans_1"/>
</dbReference>
<dbReference type="PANTHER" id="PTHR45947:SF3">
    <property type="entry name" value="SULFOQUINOVOSYL TRANSFERASE SQD2"/>
    <property type="match status" value="1"/>
</dbReference>
<organism evidence="3 4">
    <name type="scientific">Amylibacter marinus</name>
    <dbReference type="NCBI Taxonomy" id="1475483"/>
    <lineage>
        <taxon>Bacteria</taxon>
        <taxon>Pseudomonadati</taxon>
        <taxon>Pseudomonadota</taxon>
        <taxon>Alphaproteobacteria</taxon>
        <taxon>Rhodobacterales</taxon>
        <taxon>Paracoccaceae</taxon>
        <taxon>Amylibacter</taxon>
    </lineage>
</organism>
<feature type="domain" description="Glycosyl transferase family 1" evidence="1">
    <location>
        <begin position="154"/>
        <end position="297"/>
    </location>
</feature>
<evidence type="ECO:0000313" key="3">
    <source>
        <dbReference type="EMBL" id="GLQ35976.1"/>
    </source>
</evidence>
<comment type="caution">
    <text evidence="3">The sequence shown here is derived from an EMBL/GenBank/DDBJ whole genome shotgun (WGS) entry which is preliminary data.</text>
</comment>